<feature type="domain" description="Wntless-like transmembrane" evidence="6">
    <location>
        <begin position="80"/>
        <end position="117"/>
    </location>
</feature>
<dbReference type="Pfam" id="PF06664">
    <property type="entry name" value="WLS-like_TM"/>
    <property type="match status" value="1"/>
</dbReference>
<sequence>MGDTQESAKNFQIELEGRQVPRSSLEQEHSGEQSLENFSKWRLPAFEINAELKGGLGCRSVMHINNNAPEIKNTTLRDWDPFFPLSFLVNSWFPGTLDAFFQVLFLCALAALLLCVSTMASGESEVPDVSTRLS</sequence>
<dbReference type="AlphaFoldDB" id="A0AAD3NJA7"/>
<comment type="caution">
    <text evidence="7">The sequence shown here is derived from an EMBL/GenBank/DDBJ whole genome shotgun (WGS) entry which is preliminary data.</text>
</comment>
<name>A0AAD3NJA7_LATJO</name>
<dbReference type="GO" id="GO:0016020">
    <property type="term" value="C:membrane"/>
    <property type="evidence" value="ECO:0007669"/>
    <property type="project" value="UniProtKB-SubCell"/>
</dbReference>
<keyword evidence="4 5" id="KW-0472">Membrane</keyword>
<keyword evidence="8" id="KW-1185">Reference proteome</keyword>
<dbReference type="EMBL" id="BRZM01001315">
    <property type="protein sequence ID" value="GLD72937.1"/>
    <property type="molecule type" value="Genomic_DNA"/>
</dbReference>
<feature type="transmembrane region" description="Helical" evidence="5">
    <location>
        <begin position="99"/>
        <end position="120"/>
    </location>
</feature>
<evidence type="ECO:0000256" key="1">
    <source>
        <dbReference type="ARBA" id="ARBA00004141"/>
    </source>
</evidence>
<dbReference type="InterPro" id="IPR047843">
    <property type="entry name" value="WLS-like_TM"/>
</dbReference>
<comment type="subcellular location">
    <subcellularLocation>
        <location evidence="1">Membrane</location>
        <topology evidence="1">Multi-pass membrane protein</topology>
    </subcellularLocation>
</comment>
<organism evidence="7 8">
    <name type="scientific">Lates japonicus</name>
    <name type="common">Japanese lates</name>
    <dbReference type="NCBI Taxonomy" id="270547"/>
    <lineage>
        <taxon>Eukaryota</taxon>
        <taxon>Metazoa</taxon>
        <taxon>Chordata</taxon>
        <taxon>Craniata</taxon>
        <taxon>Vertebrata</taxon>
        <taxon>Euteleostomi</taxon>
        <taxon>Actinopterygii</taxon>
        <taxon>Neopterygii</taxon>
        <taxon>Teleostei</taxon>
        <taxon>Neoteleostei</taxon>
        <taxon>Acanthomorphata</taxon>
        <taxon>Carangaria</taxon>
        <taxon>Carangaria incertae sedis</taxon>
        <taxon>Centropomidae</taxon>
        <taxon>Lates</taxon>
    </lineage>
</organism>
<accession>A0AAD3NJA7</accession>
<dbReference type="Proteomes" id="UP001279410">
    <property type="component" value="Unassembled WGS sequence"/>
</dbReference>
<gene>
    <name evidence="7" type="ORF">AKAME5_002426200</name>
</gene>
<evidence type="ECO:0000256" key="5">
    <source>
        <dbReference type="SAM" id="Phobius"/>
    </source>
</evidence>
<evidence type="ECO:0000256" key="4">
    <source>
        <dbReference type="ARBA" id="ARBA00023136"/>
    </source>
</evidence>
<evidence type="ECO:0000259" key="6">
    <source>
        <dbReference type="Pfam" id="PF06664"/>
    </source>
</evidence>
<evidence type="ECO:0000256" key="3">
    <source>
        <dbReference type="ARBA" id="ARBA00022989"/>
    </source>
</evidence>
<proteinExistence type="predicted"/>
<keyword evidence="2 5" id="KW-0812">Transmembrane</keyword>
<evidence type="ECO:0000313" key="7">
    <source>
        <dbReference type="EMBL" id="GLD72937.1"/>
    </source>
</evidence>
<evidence type="ECO:0000256" key="2">
    <source>
        <dbReference type="ARBA" id="ARBA00022692"/>
    </source>
</evidence>
<protein>
    <submittedName>
        <fullName evidence="7">Transmembrane protein 181 isoform X1</fullName>
    </submittedName>
</protein>
<evidence type="ECO:0000313" key="8">
    <source>
        <dbReference type="Proteomes" id="UP001279410"/>
    </source>
</evidence>
<keyword evidence="3 5" id="KW-1133">Transmembrane helix</keyword>
<reference evidence="7" key="1">
    <citation type="submission" date="2022-08" db="EMBL/GenBank/DDBJ databases">
        <title>Genome sequencing of akame (Lates japonicus).</title>
        <authorList>
            <person name="Hashiguchi Y."/>
            <person name="Takahashi H."/>
        </authorList>
    </citation>
    <scope>NUCLEOTIDE SEQUENCE</scope>
    <source>
        <strain evidence="7">Kochi</strain>
    </source>
</reference>